<dbReference type="SMART" id="SM00406">
    <property type="entry name" value="IGv"/>
    <property type="match status" value="2"/>
</dbReference>
<keyword evidence="2" id="KW-0677">Repeat</keyword>
<feature type="signal peptide" evidence="5">
    <location>
        <begin position="1"/>
        <end position="21"/>
    </location>
</feature>
<feature type="chain" id="PRO_5036094737" evidence="5">
    <location>
        <begin position="22"/>
        <end position="364"/>
    </location>
</feature>
<dbReference type="SUPFAM" id="SSF48726">
    <property type="entry name" value="Immunoglobulin"/>
    <property type="match status" value="3"/>
</dbReference>
<dbReference type="InterPro" id="IPR013106">
    <property type="entry name" value="Ig_V-set"/>
</dbReference>
<comment type="caution">
    <text evidence="7">The sequence shown here is derived from an EMBL/GenBank/DDBJ whole genome shotgun (WGS) entry which is preliminary data.</text>
</comment>
<keyword evidence="3" id="KW-1015">Disulfide bond</keyword>
<dbReference type="STRING" id="1965070.A0A3S3NUX9"/>
<gene>
    <name evidence="7" type="ORF">B4U79_00526</name>
    <name evidence="8" type="ORF">B4U79_09845</name>
    <name evidence="9" type="ORF">B4U79_13454</name>
</gene>
<name>A0A3S3NUX9_9ACAR</name>
<evidence type="ECO:0000313" key="7">
    <source>
        <dbReference type="EMBL" id="RWS06503.1"/>
    </source>
</evidence>
<dbReference type="InterPro" id="IPR007110">
    <property type="entry name" value="Ig-like_dom"/>
</dbReference>
<dbReference type="CDD" id="cd00099">
    <property type="entry name" value="IgV"/>
    <property type="match status" value="1"/>
</dbReference>
<dbReference type="GO" id="GO:0043005">
    <property type="term" value="C:neuron projection"/>
    <property type="evidence" value="ECO:0007669"/>
    <property type="project" value="TreeGrafter"/>
</dbReference>
<dbReference type="SMART" id="SM00409">
    <property type="entry name" value="IG"/>
    <property type="match status" value="3"/>
</dbReference>
<feature type="domain" description="Ig-like" evidence="6">
    <location>
        <begin position="225"/>
        <end position="323"/>
    </location>
</feature>
<dbReference type="InterPro" id="IPR003599">
    <property type="entry name" value="Ig_sub"/>
</dbReference>
<dbReference type="InterPro" id="IPR013783">
    <property type="entry name" value="Ig-like_fold"/>
</dbReference>
<evidence type="ECO:0000256" key="5">
    <source>
        <dbReference type="SAM" id="SignalP"/>
    </source>
</evidence>
<dbReference type="SMART" id="SM00408">
    <property type="entry name" value="IGc2"/>
    <property type="match status" value="3"/>
</dbReference>
<dbReference type="PANTHER" id="PTHR12231:SF220">
    <property type="entry name" value="LACHESIN"/>
    <property type="match status" value="1"/>
</dbReference>
<reference evidence="7" key="2">
    <citation type="submission" date="2018-11" db="EMBL/GenBank/DDBJ databases">
        <title>Trombidioid mite genomics.</title>
        <authorList>
            <person name="Dong X."/>
        </authorList>
    </citation>
    <scope>NUCLEOTIDE SEQUENCE</scope>
    <source>
        <strain evidence="7">UoL-WK</strain>
    </source>
</reference>
<feature type="domain" description="Ig-like" evidence="6">
    <location>
        <begin position="134"/>
        <end position="221"/>
    </location>
</feature>
<evidence type="ECO:0000313" key="10">
    <source>
        <dbReference type="Proteomes" id="UP000285301"/>
    </source>
</evidence>
<reference evidence="7 10" key="1">
    <citation type="journal article" date="2018" name="Gigascience">
        <title>Genomes of trombidid mites reveal novel predicted allergens and laterally-transferred genes associated with secondary metabolism.</title>
        <authorList>
            <person name="Dong X."/>
            <person name="Chaisiri K."/>
            <person name="Xia D."/>
            <person name="Armstrong S.D."/>
            <person name="Fang Y."/>
            <person name="Donnelly M.J."/>
            <person name="Kadowaki T."/>
            <person name="McGarry J.W."/>
            <person name="Darby A.C."/>
            <person name="Makepeace B.L."/>
        </authorList>
    </citation>
    <scope>NUCLEOTIDE SEQUENCE [LARGE SCALE GENOMIC DNA]</scope>
    <source>
        <strain evidence="7">UoL-WK</strain>
    </source>
</reference>
<keyword evidence="4" id="KW-0393">Immunoglobulin domain</keyword>
<keyword evidence="10" id="KW-1185">Reference proteome</keyword>
<dbReference type="InterPro" id="IPR003598">
    <property type="entry name" value="Ig_sub2"/>
</dbReference>
<evidence type="ECO:0000256" key="3">
    <source>
        <dbReference type="ARBA" id="ARBA00023157"/>
    </source>
</evidence>
<dbReference type="EMBL" id="NCKU01002258">
    <property type="protein sequence ID" value="RWS09999.1"/>
    <property type="molecule type" value="Genomic_DNA"/>
</dbReference>
<protein>
    <submittedName>
        <fullName evidence="7">Lachesin-like isoform X2</fullName>
    </submittedName>
</protein>
<dbReference type="CDD" id="cd00096">
    <property type="entry name" value="Ig"/>
    <property type="match status" value="1"/>
</dbReference>
<dbReference type="OrthoDB" id="10010359at2759"/>
<evidence type="ECO:0000256" key="2">
    <source>
        <dbReference type="ARBA" id="ARBA00022737"/>
    </source>
</evidence>
<dbReference type="InterPro" id="IPR036179">
    <property type="entry name" value="Ig-like_dom_sf"/>
</dbReference>
<keyword evidence="1 5" id="KW-0732">Signal</keyword>
<organism evidence="7 10">
    <name type="scientific">Dinothrombium tinctorium</name>
    <dbReference type="NCBI Taxonomy" id="1965070"/>
    <lineage>
        <taxon>Eukaryota</taxon>
        <taxon>Metazoa</taxon>
        <taxon>Ecdysozoa</taxon>
        <taxon>Arthropoda</taxon>
        <taxon>Chelicerata</taxon>
        <taxon>Arachnida</taxon>
        <taxon>Acari</taxon>
        <taxon>Acariformes</taxon>
        <taxon>Trombidiformes</taxon>
        <taxon>Prostigmata</taxon>
        <taxon>Anystina</taxon>
        <taxon>Parasitengona</taxon>
        <taxon>Trombidioidea</taxon>
        <taxon>Trombidiidae</taxon>
        <taxon>Dinothrombium</taxon>
    </lineage>
</organism>
<evidence type="ECO:0000313" key="9">
    <source>
        <dbReference type="EMBL" id="RWS09999.1"/>
    </source>
</evidence>
<dbReference type="InterPro" id="IPR013098">
    <property type="entry name" value="Ig_I-set"/>
</dbReference>
<accession>A0A3S3NUX9</accession>
<dbReference type="PROSITE" id="PS50835">
    <property type="entry name" value="IG_LIKE"/>
    <property type="match status" value="3"/>
</dbReference>
<dbReference type="Proteomes" id="UP000285301">
    <property type="component" value="Unassembled WGS sequence"/>
</dbReference>
<evidence type="ECO:0000313" key="8">
    <source>
        <dbReference type="EMBL" id="RWS06547.1"/>
    </source>
</evidence>
<dbReference type="Pfam" id="PF13927">
    <property type="entry name" value="Ig_3"/>
    <property type="match status" value="1"/>
</dbReference>
<evidence type="ECO:0000259" key="6">
    <source>
        <dbReference type="PROSITE" id="PS50835"/>
    </source>
</evidence>
<evidence type="ECO:0000256" key="1">
    <source>
        <dbReference type="ARBA" id="ARBA00022729"/>
    </source>
</evidence>
<dbReference type="Pfam" id="PF07686">
    <property type="entry name" value="V-set"/>
    <property type="match status" value="1"/>
</dbReference>
<dbReference type="InterPro" id="IPR051170">
    <property type="entry name" value="Neural/epithelial_adhesion"/>
</dbReference>
<proteinExistence type="predicted"/>
<dbReference type="Gene3D" id="2.60.40.10">
    <property type="entry name" value="Immunoglobulins"/>
    <property type="match status" value="3"/>
</dbReference>
<evidence type="ECO:0000256" key="4">
    <source>
        <dbReference type="ARBA" id="ARBA00023319"/>
    </source>
</evidence>
<dbReference type="AlphaFoldDB" id="A0A3S3NUX9"/>
<dbReference type="EMBL" id="NCKU01004062">
    <property type="protein sequence ID" value="RWS06503.1"/>
    <property type="molecule type" value="Genomic_DNA"/>
</dbReference>
<dbReference type="PANTHER" id="PTHR12231">
    <property type="entry name" value="CTX-RELATED TYPE I TRANSMEMBRANE PROTEIN"/>
    <property type="match status" value="1"/>
</dbReference>
<dbReference type="Pfam" id="PF07679">
    <property type="entry name" value="I-set"/>
    <property type="match status" value="1"/>
</dbReference>
<feature type="domain" description="Ig-like" evidence="6">
    <location>
        <begin position="24"/>
        <end position="129"/>
    </location>
</feature>
<sequence>MFCILPHLFFILFFYANCVHSQTPIISFISKQRVVNLGDTLELVCQVQHASQYSVNWVLLKNDDPSNFLFITKGQRVILSGNRYSVRFDDKLRSYILTIHSVQEVDAGTYHCQIITGSNSKVDAEVNVIVRIPPVISDNSTRNVLTTVGSNIELSCFASGFPMPNISWRREKYELMPNDKGALLRGNTIKFYNVTKKDRGTYYCVADNGVEPGARRPVSVEIEFPPVIKVGRQRYGQALQFYADLQCDVEAFPSPSIHWFKDGEQLTDDQYFKISIFSRSDEFSRTTLRIKRIENKHYGLYYCQAANKLGSNSEAVELYETVNVICPPACDVQTGSHSISLKPVLNFRIFLSFFTSIFLLTLNH</sequence>
<dbReference type="EMBL" id="NCKU01004027">
    <property type="protein sequence ID" value="RWS06547.1"/>
    <property type="molecule type" value="Genomic_DNA"/>
</dbReference>